<reference evidence="4" key="1">
    <citation type="submission" date="2020-05" db="EMBL/GenBank/DDBJ databases">
        <authorList>
            <person name="Chiriac C."/>
            <person name="Salcher M."/>
            <person name="Ghai R."/>
            <person name="Kavagutti S V."/>
        </authorList>
    </citation>
    <scope>NUCLEOTIDE SEQUENCE</scope>
</reference>
<proteinExistence type="inferred from homology"/>
<keyword evidence="3" id="KW-0808">Transferase</keyword>
<dbReference type="EMBL" id="CAFBPQ010000119">
    <property type="protein sequence ID" value="CAB5034673.1"/>
    <property type="molecule type" value="Genomic_DNA"/>
</dbReference>
<protein>
    <recommendedName>
        <fullName evidence="2">3-deoxy-7-phosphoheptulonate synthase</fullName>
        <ecNumber evidence="2">2.5.1.54</ecNumber>
    </recommendedName>
</protein>
<dbReference type="GO" id="GO:0003849">
    <property type="term" value="F:3-deoxy-7-phosphoheptulonate synthase activity"/>
    <property type="evidence" value="ECO:0007669"/>
    <property type="project" value="UniProtKB-EC"/>
</dbReference>
<dbReference type="EC" id="2.5.1.54" evidence="2"/>
<evidence type="ECO:0000256" key="2">
    <source>
        <dbReference type="ARBA" id="ARBA00012694"/>
    </source>
</evidence>
<accession>A0A6J7S0Q7</accession>
<evidence type="ECO:0000256" key="1">
    <source>
        <dbReference type="ARBA" id="ARBA00008911"/>
    </source>
</evidence>
<dbReference type="Pfam" id="PF01474">
    <property type="entry name" value="DAHP_synth_2"/>
    <property type="match status" value="1"/>
</dbReference>
<evidence type="ECO:0000313" key="4">
    <source>
        <dbReference type="EMBL" id="CAB5034673.1"/>
    </source>
</evidence>
<gene>
    <name evidence="4" type="ORF">UFOPK4121_01757</name>
</gene>
<evidence type="ECO:0000256" key="3">
    <source>
        <dbReference type="ARBA" id="ARBA00022679"/>
    </source>
</evidence>
<dbReference type="GO" id="GO:0009073">
    <property type="term" value="P:aromatic amino acid family biosynthetic process"/>
    <property type="evidence" value="ECO:0007669"/>
    <property type="project" value="InterPro"/>
</dbReference>
<sequence>MGSDLEQRYETMCDPRLNARQSLDLAFETAELLRR</sequence>
<organism evidence="4">
    <name type="scientific">freshwater metagenome</name>
    <dbReference type="NCBI Taxonomy" id="449393"/>
    <lineage>
        <taxon>unclassified sequences</taxon>
        <taxon>metagenomes</taxon>
        <taxon>ecological metagenomes</taxon>
    </lineage>
</organism>
<dbReference type="InterPro" id="IPR002480">
    <property type="entry name" value="DAHP_synth_2"/>
</dbReference>
<dbReference type="InterPro" id="IPR013785">
    <property type="entry name" value="Aldolase_TIM"/>
</dbReference>
<dbReference type="SUPFAM" id="SSF51569">
    <property type="entry name" value="Aldolase"/>
    <property type="match status" value="1"/>
</dbReference>
<dbReference type="AlphaFoldDB" id="A0A6J7S0Q7"/>
<name>A0A6J7S0Q7_9ZZZZ</name>
<comment type="similarity">
    <text evidence="1">Belongs to the class-II DAHP synthase family.</text>
</comment>
<dbReference type="Gene3D" id="3.20.20.70">
    <property type="entry name" value="Aldolase class I"/>
    <property type="match status" value="1"/>
</dbReference>